<dbReference type="GO" id="GO:0009307">
    <property type="term" value="P:DNA restriction-modification system"/>
    <property type="evidence" value="ECO:0007669"/>
    <property type="project" value="UniProtKB-KW"/>
</dbReference>
<evidence type="ECO:0000256" key="3">
    <source>
        <dbReference type="ARBA" id="ARBA00023125"/>
    </source>
</evidence>
<keyword evidence="2" id="KW-0680">Restriction system</keyword>
<proteinExistence type="inferred from homology"/>
<keyword evidence="6" id="KW-1185">Reference proteome</keyword>
<keyword evidence="3" id="KW-0238">DNA-binding</keyword>
<dbReference type="OrthoDB" id="9816225at2"/>
<name>A0A4P6YE00_9FLAO</name>
<evidence type="ECO:0000313" key="6">
    <source>
        <dbReference type="Proteomes" id="UP000291124"/>
    </source>
</evidence>
<evidence type="ECO:0000313" key="5">
    <source>
        <dbReference type="EMBL" id="QBN20568.1"/>
    </source>
</evidence>
<accession>A0A4P6YE00</accession>
<gene>
    <name evidence="5" type="ORF">E1750_02880</name>
</gene>
<protein>
    <submittedName>
        <fullName evidence="5">Restriction endonuclease subunit S</fullName>
    </submittedName>
</protein>
<dbReference type="GO" id="GO:0003677">
    <property type="term" value="F:DNA binding"/>
    <property type="evidence" value="ECO:0007669"/>
    <property type="project" value="UniProtKB-KW"/>
</dbReference>
<feature type="domain" description="Type I restriction modification DNA specificity" evidence="4">
    <location>
        <begin position="12"/>
        <end position="148"/>
    </location>
</feature>
<dbReference type="KEGG" id="fnk:E1750_02880"/>
<dbReference type="GO" id="GO:0004519">
    <property type="term" value="F:endonuclease activity"/>
    <property type="evidence" value="ECO:0007669"/>
    <property type="project" value="UniProtKB-KW"/>
</dbReference>
<evidence type="ECO:0000256" key="1">
    <source>
        <dbReference type="ARBA" id="ARBA00010923"/>
    </source>
</evidence>
<keyword evidence="5" id="KW-0255">Endonuclease</keyword>
<dbReference type="Pfam" id="PF01420">
    <property type="entry name" value="Methylase_S"/>
    <property type="match status" value="1"/>
</dbReference>
<dbReference type="Proteomes" id="UP000291124">
    <property type="component" value="Chromosome"/>
</dbReference>
<organism evidence="5 6">
    <name type="scientific">Flavobacterium nackdongense</name>
    <dbReference type="NCBI Taxonomy" id="2547394"/>
    <lineage>
        <taxon>Bacteria</taxon>
        <taxon>Pseudomonadati</taxon>
        <taxon>Bacteroidota</taxon>
        <taxon>Flavobacteriia</taxon>
        <taxon>Flavobacteriales</taxon>
        <taxon>Flavobacteriaceae</taxon>
        <taxon>Flavobacterium</taxon>
    </lineage>
</organism>
<dbReference type="InterPro" id="IPR044946">
    <property type="entry name" value="Restrct_endonuc_typeI_TRD_sf"/>
</dbReference>
<dbReference type="REBASE" id="308097">
    <property type="entry name" value="S2.FspGS13ORF2900P"/>
</dbReference>
<evidence type="ECO:0000256" key="2">
    <source>
        <dbReference type="ARBA" id="ARBA00022747"/>
    </source>
</evidence>
<comment type="similarity">
    <text evidence="1">Belongs to the type-I restriction system S methylase family.</text>
</comment>
<dbReference type="Gene3D" id="3.90.220.20">
    <property type="entry name" value="DNA methylase specificity domains"/>
    <property type="match status" value="1"/>
</dbReference>
<dbReference type="InterPro" id="IPR000055">
    <property type="entry name" value="Restrct_endonuc_typeI_TRD"/>
</dbReference>
<sequence length="187" mass="21141">MTNKKVKNGELPKRWEWKKIKDICEIKGGKNQSKVINPQGKYPIYGSSGIFGYADEYICDENTTIVGRKGNINSPLYVTTKFWNVDTAFGLCTNENYDSKLLFYFCSGFNFKKLDKSTTIPSLAKSDILSIDIPVPQNTEQHRIVQEIESRLSVADKMEESIGQSLLQAEALRQSILKKAFSGELVK</sequence>
<dbReference type="PANTHER" id="PTHR43140:SF1">
    <property type="entry name" value="TYPE I RESTRICTION ENZYME ECOKI SPECIFICITY SUBUNIT"/>
    <property type="match status" value="1"/>
</dbReference>
<evidence type="ECO:0000259" key="4">
    <source>
        <dbReference type="Pfam" id="PF01420"/>
    </source>
</evidence>
<dbReference type="InterPro" id="IPR051212">
    <property type="entry name" value="Type-I_RE_S_subunit"/>
</dbReference>
<keyword evidence="5" id="KW-0378">Hydrolase</keyword>
<dbReference type="CDD" id="cd17288">
    <property type="entry name" value="RMtype1_S_LlaAI06ORF1089P_TRD1-CR1_like"/>
    <property type="match status" value="1"/>
</dbReference>
<dbReference type="EMBL" id="CP037933">
    <property type="protein sequence ID" value="QBN20568.1"/>
    <property type="molecule type" value="Genomic_DNA"/>
</dbReference>
<reference evidence="6" key="1">
    <citation type="submission" date="2019-03" db="EMBL/GenBank/DDBJ databases">
        <title>Flavobacterium sp.</title>
        <authorList>
            <person name="Kim H."/>
        </authorList>
    </citation>
    <scope>NUCLEOTIDE SEQUENCE [LARGE SCALE GENOMIC DNA]</scope>
    <source>
        <strain evidence="6">GS13</strain>
    </source>
</reference>
<dbReference type="SUPFAM" id="SSF116734">
    <property type="entry name" value="DNA methylase specificity domain"/>
    <property type="match status" value="1"/>
</dbReference>
<dbReference type="AlphaFoldDB" id="A0A4P6YE00"/>
<dbReference type="PANTHER" id="PTHR43140">
    <property type="entry name" value="TYPE-1 RESTRICTION ENZYME ECOKI SPECIFICITY PROTEIN"/>
    <property type="match status" value="1"/>
</dbReference>
<keyword evidence="5" id="KW-0540">Nuclease</keyword>